<dbReference type="PROSITE" id="PS50853">
    <property type="entry name" value="FN3"/>
    <property type="match status" value="4"/>
</dbReference>
<feature type="domain" description="Fibronectin type-III" evidence="7">
    <location>
        <begin position="755"/>
        <end position="849"/>
    </location>
</feature>
<keyword evidence="2" id="KW-0677">Repeat</keyword>
<dbReference type="InterPro" id="IPR050964">
    <property type="entry name" value="Striated_Muscle_Regulatory"/>
</dbReference>
<dbReference type="Ensembl" id="ENSCUST00005023482.1">
    <property type="protein sequence ID" value="ENSCUSP00005022669.1"/>
    <property type="gene ID" value="ENSCUSG00005014321.1"/>
</dbReference>
<dbReference type="FunFam" id="2.60.40.10:FF:000056">
    <property type="entry name" value="twitchin isoform X4"/>
    <property type="match status" value="1"/>
</dbReference>
<dbReference type="PANTHER" id="PTHR13817">
    <property type="entry name" value="TITIN"/>
    <property type="match status" value="1"/>
</dbReference>
<name>A0A8C3V2W4_CATUS</name>
<dbReference type="FunFam" id="2.60.40.10:FF:001438">
    <property type="entry name" value="Immunoglobulin-like and fibronectin type III domain-containing protein 1"/>
    <property type="match status" value="1"/>
</dbReference>
<reference evidence="8" key="1">
    <citation type="submission" date="2020-10" db="EMBL/GenBank/DDBJ databases">
        <title>Catharus ustulatus (Swainson's thrush) genome, bCatUst1, primary haplotype v2.</title>
        <authorList>
            <person name="Delmore K."/>
            <person name="Vafadar M."/>
            <person name="Formenti G."/>
            <person name="Chow W."/>
            <person name="Pelan S."/>
            <person name="Howe K."/>
            <person name="Rhie A."/>
            <person name="Mountcastle J."/>
            <person name="Haase B."/>
            <person name="Fedrigo O."/>
            <person name="Jarvis E.D."/>
        </authorList>
    </citation>
    <scope>NUCLEOTIDE SEQUENCE [LARGE SCALE GENOMIC DNA]</scope>
</reference>
<dbReference type="Pfam" id="PF07679">
    <property type="entry name" value="I-set"/>
    <property type="match status" value="5"/>
</dbReference>
<reference evidence="8" key="3">
    <citation type="submission" date="2025-09" db="UniProtKB">
        <authorList>
            <consortium name="Ensembl"/>
        </authorList>
    </citation>
    <scope>IDENTIFICATION</scope>
</reference>
<feature type="domain" description="Fibronectin type-III" evidence="7">
    <location>
        <begin position="655"/>
        <end position="750"/>
    </location>
</feature>
<dbReference type="InterPro" id="IPR007110">
    <property type="entry name" value="Ig-like_dom"/>
</dbReference>
<dbReference type="PANTHER" id="PTHR13817:SF181">
    <property type="entry name" value="IMMUNOGLOBULIN-LIKE AND FIBRONECTIN TYPE III DOMAIN-CONTAINING PROTEIN 1"/>
    <property type="match status" value="1"/>
</dbReference>
<feature type="domain" description="Fibronectin type-III" evidence="7">
    <location>
        <begin position="1056"/>
        <end position="1150"/>
    </location>
</feature>
<comment type="similarity">
    <text evidence="1">Belongs to the protein kinase superfamily. CAMK Ser/Thr protein kinase family.</text>
</comment>
<accession>A0A8C3V2W4</accession>
<evidence type="ECO:0000259" key="7">
    <source>
        <dbReference type="PROSITE" id="PS50853"/>
    </source>
</evidence>
<evidence type="ECO:0008006" key="10">
    <source>
        <dbReference type="Google" id="ProtNLM"/>
    </source>
</evidence>
<dbReference type="SMART" id="SM00409">
    <property type="entry name" value="IG"/>
    <property type="match status" value="7"/>
</dbReference>
<dbReference type="FunFam" id="2.60.40.10:FF:001232">
    <property type="entry name" value="Immunoglobulin-like and fibronectin type III domain-containing 1"/>
    <property type="match status" value="1"/>
</dbReference>
<organism evidence="8 9">
    <name type="scientific">Catharus ustulatus</name>
    <name type="common">Russet-backed thrush</name>
    <name type="synonym">Hylocichla ustulatus</name>
    <dbReference type="NCBI Taxonomy" id="91951"/>
    <lineage>
        <taxon>Eukaryota</taxon>
        <taxon>Metazoa</taxon>
        <taxon>Chordata</taxon>
        <taxon>Craniata</taxon>
        <taxon>Vertebrata</taxon>
        <taxon>Euteleostomi</taxon>
        <taxon>Archelosauria</taxon>
        <taxon>Archosauria</taxon>
        <taxon>Dinosauria</taxon>
        <taxon>Saurischia</taxon>
        <taxon>Theropoda</taxon>
        <taxon>Coelurosauria</taxon>
        <taxon>Aves</taxon>
        <taxon>Neognathae</taxon>
        <taxon>Neoaves</taxon>
        <taxon>Telluraves</taxon>
        <taxon>Australaves</taxon>
        <taxon>Passeriformes</taxon>
        <taxon>Turdidae</taxon>
        <taxon>Catharus</taxon>
    </lineage>
</organism>
<evidence type="ECO:0000256" key="1">
    <source>
        <dbReference type="ARBA" id="ARBA00006692"/>
    </source>
</evidence>
<feature type="domain" description="Ig-like" evidence="6">
    <location>
        <begin position="471"/>
        <end position="541"/>
    </location>
</feature>
<dbReference type="InterPro" id="IPR040849">
    <property type="entry name" value="MyBP-C_THB"/>
</dbReference>
<feature type="domain" description="Ig-like" evidence="6">
    <location>
        <begin position="29"/>
        <end position="107"/>
    </location>
</feature>
<feature type="region of interest" description="Disordered" evidence="5">
    <location>
        <begin position="832"/>
        <end position="863"/>
    </location>
</feature>
<sequence length="1301" mass="142795">MAGTIVKSAIPGVVVTQFVNDVPQGCSTPDFEKKPLTLTLQEGKTAIFRAVIKGVPAPEVKWSRTRKGMDDPTKYEMSFNSATNEFILQIKSLVLDDSDLYRCCAVNAYGEASCCAGLRIIQGRTGSSGTLHRPPCSQADSLKKTLLDSKKMLRKRVAAPKPKPLDKEAVWQLLLHADRRDYEKICMKYGIVDFRGMLRKLQEMRKDTETEQEKNFEHIKVNKEGNATFSLEMELKNSSSNVYLLKDGERLRYGTGDEYRKHCLRRVGRRYYFTVNDVQPEDAGVYQVRVEDVPIFSTELDAQAIPVRFRQPLSDVRCAEAGDAEFQCVLCTPCHEPLWLHKSHPLQASDKHQMSVTPDGLTHKLIVRNVGPSDSGLYTLDVGQGSSRAWLLVECECLAAGCACGVLAQNISLPGGSGRRSPYGKDGLPIGAGVGEAGGAGGLGSPYGKDVLPAGTGGAGAGGFGEALYGPDGQPLGLATVRVLKGEPAELSCTVSKDNVTGTWFKDGLKLTNMDGVIFEKKGLVHKLIINKADDIHAGKYRFEGGDVKTEASIFVDKVLLKNLTSVPTVAKAGESVKLRIPFEGRGPIRAAWLKDRMELGDDTRIRVDKTDTCTTLSISSCDRRDCGDYKVRLKNDSGVLEINLKLMVIDKPQPPAGPIKIVENSSDNITIQWKPPKDDGGKPVQRYLVERQQAGRNDWETLGETPRSCTSFTTSKVEEEMSYYFRVRAVNAEGVSDALESEEVKAAGKASPGAPDPPEIISTSRDTITISWKAPCKTGASQITGYIVQKRKKGTVTWLPVTNVLVDLKRQNCHLKKGVQYEFRVAAVNAAGTGQPSDPSEPTFARDPTKSPGQVQGLKVSSSDSTSVTLTWNKPAVQDGNDVKGYEVEMRPCNSLSWTKCFTLPAESTSCRVQGLQPREKLFLRVRALSNGGSGEPSELEACTGAAAAMVSPRLLIDDTVKSFLVIKAGNPLRVKIPFEGSPEPVVTWLKDGLPLPSQAVVSTEDGSTQLLLRAAEFSDSGTYTVELGDELGKRETFIHSCDIVCPLLADVPQPPGAVRLEENVPNTVTVTWDPSASEQWDKNLYYTVLKRESQKGLWHVLGDLIYNNKFTFTRVVPGRDYYFRVVAKNDLGVSDPSDTVQPWRIWKKKAEFRVKAQKYRGVNQNQPPRFLVPLRSHVVVTGSECHMSCAVGGHPPPKITWYKDSRDLSRDPNYFCTNDFGVCSLVVPGVTKQDEGEYMVEASNEVGRAYSKAFLAIKGNSAMLFPWWIQGCHCCPGPQKGFPASFTCWQSNGTFGLFY</sequence>
<dbReference type="InterPro" id="IPR003599">
    <property type="entry name" value="Ig_sub"/>
</dbReference>
<dbReference type="Pfam" id="PF18362">
    <property type="entry name" value="THB"/>
    <property type="match status" value="1"/>
</dbReference>
<dbReference type="GO" id="GO:0031430">
    <property type="term" value="C:M band"/>
    <property type="evidence" value="ECO:0007669"/>
    <property type="project" value="TreeGrafter"/>
</dbReference>
<dbReference type="InterPro" id="IPR013783">
    <property type="entry name" value="Ig-like_fold"/>
</dbReference>
<dbReference type="InterPro" id="IPR036179">
    <property type="entry name" value="Ig-like_dom_sf"/>
</dbReference>
<dbReference type="SUPFAM" id="SSF48726">
    <property type="entry name" value="Immunoglobulin"/>
    <property type="match status" value="7"/>
</dbReference>
<dbReference type="FunFam" id="2.60.40.10:FF:001097">
    <property type="entry name" value="Immunoglobulin-like and fibronectin type III domain-containing protein 1"/>
    <property type="match status" value="1"/>
</dbReference>
<protein>
    <recommendedName>
        <fullName evidence="10">Immunoglobulin-like and fibronectin type III domain-containing protein 1</fullName>
    </recommendedName>
</protein>
<dbReference type="FunFam" id="2.60.40.10:FF:000032">
    <property type="entry name" value="palladin isoform X1"/>
    <property type="match status" value="1"/>
</dbReference>
<evidence type="ECO:0000256" key="3">
    <source>
        <dbReference type="ARBA" id="ARBA00023157"/>
    </source>
</evidence>
<dbReference type="InterPro" id="IPR013098">
    <property type="entry name" value="Ig_I-set"/>
</dbReference>
<dbReference type="Proteomes" id="UP000694563">
    <property type="component" value="Chromosome 25"/>
</dbReference>
<evidence type="ECO:0000256" key="2">
    <source>
        <dbReference type="ARBA" id="ARBA00022737"/>
    </source>
</evidence>
<dbReference type="InterPro" id="IPR003961">
    <property type="entry name" value="FN3_dom"/>
</dbReference>
<dbReference type="SUPFAM" id="SSF49265">
    <property type="entry name" value="Fibronectin type III"/>
    <property type="match status" value="3"/>
</dbReference>
<dbReference type="PROSITE" id="PS50835">
    <property type="entry name" value="IG_LIKE"/>
    <property type="match status" value="4"/>
</dbReference>
<dbReference type="InterPro" id="IPR036116">
    <property type="entry name" value="FN3_sf"/>
</dbReference>
<evidence type="ECO:0000313" key="8">
    <source>
        <dbReference type="Ensembl" id="ENSCUSP00005022669.1"/>
    </source>
</evidence>
<dbReference type="FunFam" id="2.60.40.10:FF:000080">
    <property type="entry name" value="Myosin light chain kinase, smooth muscle"/>
    <property type="match status" value="1"/>
</dbReference>
<evidence type="ECO:0000313" key="9">
    <source>
        <dbReference type="Proteomes" id="UP000694563"/>
    </source>
</evidence>
<evidence type="ECO:0000259" key="6">
    <source>
        <dbReference type="PROSITE" id="PS50835"/>
    </source>
</evidence>
<dbReference type="PRINTS" id="PR00014">
    <property type="entry name" value="FNTYPEIII"/>
</dbReference>
<evidence type="ECO:0000256" key="4">
    <source>
        <dbReference type="ARBA" id="ARBA00023319"/>
    </source>
</evidence>
<feature type="domain" description="Fibronectin type-III" evidence="7">
    <location>
        <begin position="852"/>
        <end position="950"/>
    </location>
</feature>
<dbReference type="Gene3D" id="2.60.40.10">
    <property type="entry name" value="Immunoglobulins"/>
    <property type="match status" value="11"/>
</dbReference>
<dbReference type="GO" id="GO:0045214">
    <property type="term" value="P:sarcomere organization"/>
    <property type="evidence" value="ECO:0007669"/>
    <property type="project" value="TreeGrafter"/>
</dbReference>
<dbReference type="InterPro" id="IPR003598">
    <property type="entry name" value="Ig_sub2"/>
</dbReference>
<evidence type="ECO:0000256" key="5">
    <source>
        <dbReference type="SAM" id="MobiDB-lite"/>
    </source>
</evidence>
<keyword evidence="9" id="KW-1185">Reference proteome</keyword>
<feature type="domain" description="Ig-like" evidence="6">
    <location>
        <begin position="954"/>
        <end position="1026"/>
    </location>
</feature>
<dbReference type="Pfam" id="PF00041">
    <property type="entry name" value="fn3"/>
    <property type="match status" value="4"/>
</dbReference>
<proteinExistence type="inferred from homology"/>
<dbReference type="CDD" id="cd00063">
    <property type="entry name" value="FN3"/>
    <property type="match status" value="4"/>
</dbReference>
<keyword evidence="4" id="KW-0393">Immunoglobulin domain</keyword>
<keyword evidence="3" id="KW-1015">Disulfide bond</keyword>
<feature type="domain" description="Ig-like" evidence="6">
    <location>
        <begin position="1170"/>
        <end position="1258"/>
    </location>
</feature>
<reference evidence="8" key="2">
    <citation type="submission" date="2025-08" db="UniProtKB">
        <authorList>
            <consortium name="Ensembl"/>
        </authorList>
    </citation>
    <scope>IDENTIFICATION</scope>
</reference>
<gene>
    <name evidence="8" type="primary">IGFN1</name>
</gene>
<dbReference type="SMART" id="SM00408">
    <property type="entry name" value="IGc2"/>
    <property type="match status" value="3"/>
</dbReference>
<dbReference type="FunFam" id="2.60.40.10:FF:000031">
    <property type="entry name" value="Myosin-binding protein C, slow type"/>
    <property type="match status" value="2"/>
</dbReference>
<dbReference type="SMART" id="SM00060">
    <property type="entry name" value="FN3"/>
    <property type="match status" value="4"/>
</dbReference>